<feature type="region of interest" description="Disordered" evidence="3">
    <location>
        <begin position="358"/>
        <end position="390"/>
    </location>
</feature>
<protein>
    <submittedName>
        <fullName evidence="6">RCC1 domain-containing protein</fullName>
    </submittedName>
</protein>
<accession>A0AAD8XST7</accession>
<feature type="region of interest" description="Disordered" evidence="3">
    <location>
        <begin position="421"/>
        <end position="440"/>
    </location>
</feature>
<comment type="caution">
    <text evidence="6">The sequence shown here is derived from an EMBL/GenBank/DDBJ whole genome shotgun (WGS) entry which is preliminary data.</text>
</comment>
<feature type="repeat" description="RCC1" evidence="2">
    <location>
        <begin position="1298"/>
        <end position="1365"/>
    </location>
</feature>
<evidence type="ECO:0000259" key="5">
    <source>
        <dbReference type="SMART" id="SM00451"/>
    </source>
</evidence>
<feature type="region of interest" description="Disordered" evidence="3">
    <location>
        <begin position="1108"/>
        <end position="1148"/>
    </location>
</feature>
<feature type="compositionally biased region" description="Low complexity" evidence="3">
    <location>
        <begin position="372"/>
        <end position="383"/>
    </location>
</feature>
<sequence>MDGLFIVDALATRMKEMDALLSLGCSSSLPLFKKKKNKMGQSSYNSNISNNSSGSNSNKSNSSSNSNNHNGSSSSHFHQLMTTRDNESGYTPLHYSILQRDLMTMLLLLQHASTSSLGRDAVIESMLENYDDNVAIGGGGGFNINRSNNTKNINNMSLSLHPLRLLDGNLLNNDDSNTHDEDSNQYDVINDLTCTTDKEGLTPLQLLGKSSCGGLEHCRRTLTWRALKEGWMMKKKEQCQQQTRRGGQREQRQVGISTSVSAASSTEETSPPSGRYRRRMISFGDDRDYDSLQYDIDSGDIDNNDDGTNGDGRARGGSFSINLDDGHFSDDDDESGDTSNDLIPLDDVDFIVLADTNNGHEDAADGRGATVQQRQQQQQQSQRGGNLSHANTNDYGCEVLTFGRSDHCALGVPQLSSRIRSDYNGKGGKDDSNNFFTSPSFDKTYKPKRVETFALGDLRRSWSSSSSSTKNYEGESPKRDRRNRIDSPAVACAASTHHTLVATRSGQLYSFGLGKGGRLGLGDESHRPLPTRILGPLSKRIVASIAAAENHSLCSTSDGAVFAWGSNGFGQLGIHSSRGNAQQNPPADSRLSPRLVEGKLKQSFVVGVACGERHSVALTRLGEVYCWGDNKKGQLGVINVSEAQRVMPLINFCDEFMRHNLDGVLAVGMKNDFDAFLSSRAIVGTNDYEHDGMFHPFLHLVVNTKRWVYSGRALLKQYESTIALPAKKLKRNAVKGERKHSVSQNEEEDKPNGVGQRKMNDFVSTTSRENASKNSESMVTPTNLKTFPETETEPKADVPPPVPTARGKYYCDLCAISCPDSDSYTFHIHGRKHRNREMHAEAAEEKSVAESMMAMKRMQLVEKSGEDYARIALERDTKQNDKSNIAWGAQHAKFSGGLSPVTPQKGKSFQDILKEEQKNMATSTARSRKGKSAPRLATKSPATLTPVKPTSVPLSSPVIQSKNSPASGAFGASTTLGSFIERKAERKHDGVSSIGASWGATPVSKATNSNLNWGMKQPSPATKSSPIMTQSPQKMRSFSEIQKEEETIRNNEDHMCRIDGNQWFVQQRERAASIGEIQQREQQEQEMLDLIEEQKQIEMAIKKSLQEENAAKKKKKKQNQQRHHRKKPPAKSTAKAEKSTPNSRLSPRLVEGKLKQSFVVGVACGERHSVALTRLGEVYCWGDNKKGQLGVINVSEAQRVEGLWSVLHPRRRAIAISAAAHSTLVLTMPPTISAGAERELASLPVNTIYGWGHGNHSPLRVVFPSQSGSSNAYSRMICINPTAIACAKYHNVAITKDGQVYTWGLHSDSLGVPQQASFSKQKSRSNSVGGPSNSSIISSPVLVTAVGNAVSVSASESHTAIVTSEGYLFTWGESSGHKGVRWQPSPRRVKRVHRAVAVAAGKEHTVMLIGATFPPLPNTNRVDGALSLQHSAAIELARNVDLFNVIPLALVAYRFNCRPLINFCDEFMRHNLDGVLAVGMKNDFDAFLSSRAIVGTNDYEHDGMFHPFLHLVVNTKRWVYSGRALLKQYESTIALPAKKLKRNAVKGERKHSVSQNEEEDKPNGVGQRKMNDFVSTTSREDASKNNESMVTPTNLKTFPETETEPKADVPPPVPTARGKYYCDLCAISCPDSDSYTFHIHGRKHRNREMHAEAAEEKSVAESMMAMKRMQLVEKSGEDYARIALERDTKQNDKSNIAWGAQHAKFSGGLSPVTPQKGKSFQDILKEEQKNMATSTARSRKGKSAPRLATKSPATLTPVKPTSVPLSSPVIQSKNSPASGAFGASTTLGSFIERKAERKHDGVSSIGASWGATPVSKATNSNLNWGMKQPSPATKSSPIMTQSPQKMRSFSEIQKEEETIRNNEDHMCRIDGNQWFVQQRERAASIGEIQQREQQEQEMLDLIEEQKQIEMAIKKSLQEENAAKKKKKQKKKKQNQQRHHRKKPPAKSTAKAKKSTPS</sequence>
<dbReference type="InterPro" id="IPR003604">
    <property type="entry name" value="Matrin/U1-like-C_Znf_C2H2"/>
</dbReference>
<dbReference type="SUPFAM" id="SSF50985">
    <property type="entry name" value="RCC1/BLIP-II"/>
    <property type="match status" value="2"/>
</dbReference>
<feature type="compositionally biased region" description="Low complexity" evidence="3">
    <location>
        <begin position="42"/>
        <end position="75"/>
    </location>
</feature>
<feature type="region of interest" description="Disordered" evidence="3">
    <location>
        <begin position="461"/>
        <end position="485"/>
    </location>
</feature>
<proteinExistence type="predicted"/>
<feature type="domain" description="C2H2-type" evidence="4">
    <location>
        <begin position="809"/>
        <end position="833"/>
    </location>
</feature>
<dbReference type="EMBL" id="JATAAI010000059">
    <property type="protein sequence ID" value="KAK1732736.1"/>
    <property type="molecule type" value="Genomic_DNA"/>
</dbReference>
<feature type="region of interest" description="Disordered" evidence="3">
    <location>
        <begin position="40"/>
        <end position="77"/>
    </location>
</feature>
<feature type="compositionally biased region" description="Basic residues" evidence="3">
    <location>
        <begin position="1923"/>
        <end position="1957"/>
    </location>
</feature>
<organism evidence="6 7">
    <name type="scientific">Skeletonema marinoi</name>
    <dbReference type="NCBI Taxonomy" id="267567"/>
    <lineage>
        <taxon>Eukaryota</taxon>
        <taxon>Sar</taxon>
        <taxon>Stramenopiles</taxon>
        <taxon>Ochrophyta</taxon>
        <taxon>Bacillariophyta</taxon>
        <taxon>Coscinodiscophyceae</taxon>
        <taxon>Thalassiosirophycidae</taxon>
        <taxon>Thalassiosirales</taxon>
        <taxon>Skeletonemataceae</taxon>
        <taxon>Skeletonema</taxon>
        <taxon>Skeletonema marinoi-dohrnii complex</taxon>
    </lineage>
</organism>
<evidence type="ECO:0000259" key="4">
    <source>
        <dbReference type="SMART" id="SM00355"/>
    </source>
</evidence>
<feature type="repeat" description="RCC1" evidence="2">
    <location>
        <begin position="1176"/>
        <end position="1229"/>
    </location>
</feature>
<name>A0AAD8XST7_9STRA</name>
<feature type="region of interest" description="Disordered" evidence="3">
    <location>
        <begin position="237"/>
        <end position="278"/>
    </location>
</feature>
<dbReference type="PROSITE" id="PS00626">
    <property type="entry name" value="RCC1_2"/>
    <property type="match status" value="2"/>
</dbReference>
<feature type="domain" description="U1-type" evidence="5">
    <location>
        <begin position="806"/>
        <end position="840"/>
    </location>
</feature>
<evidence type="ECO:0000313" key="7">
    <source>
        <dbReference type="Proteomes" id="UP001224775"/>
    </source>
</evidence>
<feature type="compositionally biased region" description="Polar residues" evidence="3">
    <location>
        <begin position="1830"/>
        <end position="1845"/>
    </location>
</feature>
<dbReference type="GO" id="GO:0008270">
    <property type="term" value="F:zinc ion binding"/>
    <property type="evidence" value="ECO:0007669"/>
    <property type="project" value="InterPro"/>
</dbReference>
<dbReference type="PANTHER" id="PTHR22872:SF2">
    <property type="entry name" value="INHIBITOR OF BRUTON TYROSINE KINASE"/>
    <property type="match status" value="1"/>
</dbReference>
<reference evidence="6" key="1">
    <citation type="submission" date="2023-06" db="EMBL/GenBank/DDBJ databases">
        <title>Survivors Of The Sea: Transcriptome response of Skeletonema marinoi to long-term dormancy.</title>
        <authorList>
            <person name="Pinder M.I.M."/>
            <person name="Kourtchenko O."/>
            <person name="Robertson E.K."/>
            <person name="Larsson T."/>
            <person name="Maumus F."/>
            <person name="Osuna-Cruz C.M."/>
            <person name="Vancaester E."/>
            <person name="Stenow R."/>
            <person name="Vandepoele K."/>
            <person name="Ploug H."/>
            <person name="Bruchert V."/>
            <person name="Godhe A."/>
            <person name="Topel M."/>
        </authorList>
    </citation>
    <scope>NUCLEOTIDE SEQUENCE</scope>
    <source>
        <strain evidence="6">R05AC</strain>
    </source>
</reference>
<dbReference type="InterPro" id="IPR009091">
    <property type="entry name" value="RCC1/BLIP-II"/>
</dbReference>
<dbReference type="InterPro" id="IPR013087">
    <property type="entry name" value="Znf_C2H2_type"/>
</dbReference>
<feature type="repeat" description="RCC1" evidence="2">
    <location>
        <begin position="506"/>
        <end position="558"/>
    </location>
</feature>
<feature type="repeat" description="RCC1" evidence="2">
    <location>
        <begin position="1246"/>
        <end position="1297"/>
    </location>
</feature>
<feature type="compositionally biased region" description="Polar residues" evidence="3">
    <location>
        <begin position="762"/>
        <end position="785"/>
    </location>
</feature>
<feature type="repeat" description="RCC1" evidence="2">
    <location>
        <begin position="1366"/>
        <end position="1411"/>
    </location>
</feature>
<feature type="repeat" description="RCC1" evidence="2">
    <location>
        <begin position="559"/>
        <end position="621"/>
    </location>
</feature>
<feature type="region of interest" description="Disordered" evidence="3">
    <location>
        <begin position="1314"/>
        <end position="1333"/>
    </location>
</feature>
<dbReference type="InterPro" id="IPR000408">
    <property type="entry name" value="Reg_chr_condens"/>
</dbReference>
<dbReference type="Pfam" id="PF00415">
    <property type="entry name" value="RCC1"/>
    <property type="match status" value="2"/>
</dbReference>
<feature type="compositionally biased region" description="Polar residues" evidence="3">
    <location>
        <begin position="1585"/>
        <end position="1596"/>
    </location>
</feature>
<feature type="compositionally biased region" description="Basic and acidic residues" evidence="3">
    <location>
        <begin position="1913"/>
        <end position="1922"/>
    </location>
</feature>
<evidence type="ECO:0000256" key="3">
    <source>
        <dbReference type="SAM" id="MobiDB-lite"/>
    </source>
</evidence>
<feature type="domain" description="C2H2-type" evidence="4">
    <location>
        <begin position="1620"/>
        <end position="1644"/>
    </location>
</feature>
<dbReference type="Pfam" id="PF13540">
    <property type="entry name" value="RCC1_2"/>
    <property type="match status" value="1"/>
</dbReference>
<evidence type="ECO:0000313" key="6">
    <source>
        <dbReference type="EMBL" id="KAK1732736.1"/>
    </source>
</evidence>
<keyword evidence="7" id="KW-1185">Reference proteome</keyword>
<dbReference type="Gene3D" id="2.130.10.30">
    <property type="entry name" value="Regulator of chromosome condensation 1/beta-lactamase-inhibitor protein II"/>
    <property type="match status" value="2"/>
</dbReference>
<dbReference type="InterPro" id="IPR036236">
    <property type="entry name" value="Znf_C2H2_sf"/>
</dbReference>
<dbReference type="SMART" id="SM00451">
    <property type="entry name" value="ZnF_U1"/>
    <property type="match status" value="2"/>
</dbReference>
<dbReference type="PANTHER" id="PTHR22872">
    <property type="entry name" value="BTK-BINDING PROTEIN-RELATED"/>
    <property type="match status" value="1"/>
</dbReference>
<feature type="region of interest" description="Disordered" evidence="3">
    <location>
        <begin position="1913"/>
        <end position="1957"/>
    </location>
</feature>
<feature type="domain" description="U1-type" evidence="5">
    <location>
        <begin position="1617"/>
        <end position="1651"/>
    </location>
</feature>
<dbReference type="Gene3D" id="3.30.160.60">
    <property type="entry name" value="Classic Zinc Finger"/>
    <property type="match status" value="2"/>
</dbReference>
<dbReference type="Pfam" id="PF12874">
    <property type="entry name" value="zf-met"/>
    <property type="match status" value="2"/>
</dbReference>
<feature type="compositionally biased region" description="Low complexity" evidence="3">
    <location>
        <begin position="257"/>
        <end position="273"/>
    </location>
</feature>
<feature type="region of interest" description="Disordered" evidence="3">
    <location>
        <begin position="918"/>
        <end position="972"/>
    </location>
</feature>
<dbReference type="InterPro" id="IPR051625">
    <property type="entry name" value="Signaling_Regulatory_Domain"/>
</dbReference>
<feature type="compositionally biased region" description="Polar residues" evidence="3">
    <location>
        <begin position="1019"/>
        <end position="1036"/>
    </location>
</feature>
<dbReference type="Proteomes" id="UP001224775">
    <property type="component" value="Unassembled WGS sequence"/>
</dbReference>
<feature type="region of interest" description="Disordered" evidence="3">
    <location>
        <begin position="733"/>
        <end position="801"/>
    </location>
</feature>
<evidence type="ECO:0000256" key="2">
    <source>
        <dbReference type="PROSITE-ProRule" id="PRU00235"/>
    </source>
</evidence>
<keyword evidence="1" id="KW-0677">Repeat</keyword>
<feature type="compositionally biased region" description="Basic residues" evidence="3">
    <location>
        <begin position="1112"/>
        <end position="1129"/>
    </location>
</feature>
<gene>
    <name evidence="6" type="ORF">QTG54_016583</name>
</gene>
<evidence type="ECO:0000256" key="1">
    <source>
        <dbReference type="ARBA" id="ARBA00022737"/>
    </source>
</evidence>
<dbReference type="PROSITE" id="PS50012">
    <property type="entry name" value="RCC1_3"/>
    <property type="match status" value="6"/>
</dbReference>
<feature type="region of interest" description="Disordered" evidence="3">
    <location>
        <begin position="1544"/>
        <end position="1612"/>
    </location>
</feature>
<dbReference type="SMART" id="SM00355">
    <property type="entry name" value="ZnF_C2H2"/>
    <property type="match status" value="2"/>
</dbReference>
<feature type="region of interest" description="Disordered" evidence="3">
    <location>
        <begin position="1820"/>
        <end position="1845"/>
    </location>
</feature>
<feature type="compositionally biased region" description="Basic and acidic residues" evidence="3">
    <location>
        <begin position="421"/>
        <end position="432"/>
    </location>
</feature>
<feature type="compositionally biased region" description="Polar residues" evidence="3">
    <location>
        <begin position="952"/>
        <end position="972"/>
    </location>
</feature>
<dbReference type="SUPFAM" id="SSF57667">
    <property type="entry name" value="beta-beta-alpha zinc fingers"/>
    <property type="match status" value="2"/>
</dbReference>
<feature type="region of interest" description="Disordered" evidence="3">
    <location>
        <begin position="1729"/>
        <end position="1783"/>
    </location>
</feature>
<dbReference type="GO" id="GO:0003676">
    <property type="term" value="F:nucleic acid binding"/>
    <property type="evidence" value="ECO:0007669"/>
    <property type="project" value="InterPro"/>
</dbReference>
<feature type="region of interest" description="Disordered" evidence="3">
    <location>
        <begin position="1009"/>
        <end position="1036"/>
    </location>
</feature>
<feature type="region of interest" description="Disordered" evidence="3">
    <location>
        <begin position="291"/>
        <end position="343"/>
    </location>
</feature>
<feature type="compositionally biased region" description="Polar residues" evidence="3">
    <location>
        <begin position="1763"/>
        <end position="1783"/>
    </location>
</feature>